<organism evidence="2 3">
    <name type="scientific">Chlamydia muridarum</name>
    <dbReference type="NCBI Taxonomy" id="83560"/>
    <lineage>
        <taxon>Bacteria</taxon>
        <taxon>Pseudomonadati</taxon>
        <taxon>Chlamydiota</taxon>
        <taxon>Chlamydiia</taxon>
        <taxon>Chlamydiales</taxon>
        <taxon>Chlamydiaceae</taxon>
        <taxon>Chlamydia/Chlamydophila group</taxon>
        <taxon>Chlamydia</taxon>
    </lineage>
</organism>
<accession>A0A070A129</accession>
<dbReference type="EMBL" id="CP007217">
    <property type="protein sequence ID" value="AJR10415.1"/>
    <property type="molecule type" value="Genomic_DNA"/>
</dbReference>
<dbReference type="KEGG" id="cmg:NC81_01650"/>
<name>A0A070A129_CHLMR</name>
<dbReference type="GO" id="GO:0051537">
    <property type="term" value="F:2 iron, 2 sulfur cluster binding"/>
    <property type="evidence" value="ECO:0007669"/>
    <property type="project" value="InterPro"/>
</dbReference>
<dbReference type="InterPro" id="IPR006058">
    <property type="entry name" value="2Fe2S_fd_BS"/>
</dbReference>
<evidence type="ECO:0000313" key="3">
    <source>
        <dbReference type="Proteomes" id="UP000260363"/>
    </source>
</evidence>
<dbReference type="KEGG" id="cmm:NC80_01635"/>
<dbReference type="InterPro" id="IPR036010">
    <property type="entry name" value="2Fe-2S_ferredoxin-like_sf"/>
</dbReference>
<dbReference type="OMA" id="VPFACTE"/>
<protein>
    <submittedName>
        <fullName evidence="2">Ferredoxin</fullName>
    </submittedName>
</protein>
<dbReference type="InterPro" id="IPR001041">
    <property type="entry name" value="2Fe-2S_ferredoxin-type"/>
</dbReference>
<dbReference type="PROSITE" id="PS00197">
    <property type="entry name" value="2FE2S_FER_1"/>
    <property type="match status" value="1"/>
</dbReference>
<dbReference type="KEGG" id="cmx:DNC_01655"/>
<dbReference type="GeneID" id="1246372"/>
<dbReference type="Gene3D" id="3.10.20.30">
    <property type="match status" value="1"/>
</dbReference>
<dbReference type="PATRIC" id="fig|83560.10.peg.338"/>
<proteinExistence type="predicted"/>
<dbReference type="InterPro" id="IPR012675">
    <property type="entry name" value="Beta-grasp_dom_sf"/>
</dbReference>
<dbReference type="SUPFAM" id="SSF54292">
    <property type="entry name" value="2Fe-2S ferredoxin-like"/>
    <property type="match status" value="1"/>
</dbReference>
<dbReference type="CDD" id="cd00207">
    <property type="entry name" value="fer2"/>
    <property type="match status" value="1"/>
</dbReference>
<reference evidence="2 3" key="1">
    <citation type="submission" date="2014-02" db="EMBL/GenBank/DDBJ databases">
        <authorList>
            <person name="Chen C."/>
            <person name="Conrad T.A."/>
            <person name="Zhou Z."/>
            <person name="Lai Z."/>
            <person name="Zhong G."/>
        </authorList>
    </citation>
    <scope>NUCLEOTIDE SEQUENCE [LARGE SCALE GENOMIC DNA]</scope>
    <source>
        <strain evidence="2 3">Nigg3-28</strain>
    </source>
</reference>
<dbReference type="Pfam" id="PF00111">
    <property type="entry name" value="Fer2"/>
    <property type="match status" value="1"/>
</dbReference>
<dbReference type="AlphaFoldDB" id="A0A070A129"/>
<feature type="domain" description="2Fe-2S ferredoxin-type" evidence="1">
    <location>
        <begin position="2"/>
        <end position="91"/>
    </location>
</feature>
<evidence type="ECO:0000259" key="1">
    <source>
        <dbReference type="PROSITE" id="PS51085"/>
    </source>
</evidence>
<dbReference type="STRING" id="83560.NC80_01635"/>
<sequence length="91" mass="9553">MAKLIVSADGENQEFDLEDGSPIAEACENAGVPLACTEGVCGTCVVEILEGTDNLSEFSEAEQDFLGDPDSSNERLACQCCIKGGCVKLTF</sequence>
<evidence type="ECO:0000313" key="2">
    <source>
        <dbReference type="EMBL" id="AJR10415.1"/>
    </source>
</evidence>
<dbReference type="RefSeq" id="WP_010230174.1">
    <property type="nucleotide sequence ID" value="NZ_CP007217.1"/>
</dbReference>
<dbReference type="Proteomes" id="UP000260363">
    <property type="component" value="Chromosome"/>
</dbReference>
<dbReference type="PROSITE" id="PS51085">
    <property type="entry name" value="2FE2S_FER_2"/>
    <property type="match status" value="1"/>
</dbReference>
<gene>
    <name evidence="2" type="ORF">BD36_01770</name>
</gene>